<dbReference type="SUPFAM" id="SSF89963">
    <property type="entry name" value="YajQ-like"/>
    <property type="match status" value="2"/>
</dbReference>
<dbReference type="HAMAP" id="MF_00632">
    <property type="entry name" value="UPF0234"/>
    <property type="match status" value="1"/>
</dbReference>
<protein>
    <recommendedName>
        <fullName evidence="3">Nucleotide-binding protein IDAT_03920</fullName>
    </recommendedName>
</protein>
<dbReference type="RefSeq" id="WP_034730676.1">
    <property type="nucleotide sequence ID" value="NZ_JPIN01000002.1"/>
</dbReference>
<keyword evidence="1 3" id="KW-0547">Nucleotide-binding</keyword>
<name>A0A094L498_9GAMM</name>
<evidence type="ECO:0000313" key="4">
    <source>
        <dbReference type="EMBL" id="KFZ29503.1"/>
    </source>
</evidence>
<gene>
    <name evidence="4" type="ORF">IDAT_03920</name>
</gene>
<dbReference type="GO" id="GO:0005829">
    <property type="term" value="C:cytosol"/>
    <property type="evidence" value="ECO:0007669"/>
    <property type="project" value="TreeGrafter"/>
</dbReference>
<comment type="similarity">
    <text evidence="2 3">Belongs to the YajQ family.</text>
</comment>
<organism evidence="4 5">
    <name type="scientific">Pseudidiomarina atlantica</name>
    <dbReference type="NCBI Taxonomy" id="1517416"/>
    <lineage>
        <taxon>Bacteria</taxon>
        <taxon>Pseudomonadati</taxon>
        <taxon>Pseudomonadota</taxon>
        <taxon>Gammaproteobacteria</taxon>
        <taxon>Alteromonadales</taxon>
        <taxon>Idiomarinaceae</taxon>
        <taxon>Pseudidiomarina</taxon>
    </lineage>
</organism>
<comment type="caution">
    <text evidence="4">The sequence shown here is derived from an EMBL/GenBank/DDBJ whole genome shotgun (WGS) entry which is preliminary data.</text>
</comment>
<dbReference type="InterPro" id="IPR035571">
    <property type="entry name" value="UPF0234-like_C"/>
</dbReference>
<accession>A0A094L498</accession>
<dbReference type="NCBIfam" id="NF003819">
    <property type="entry name" value="PRK05412.1"/>
    <property type="match status" value="1"/>
</dbReference>
<dbReference type="Proteomes" id="UP000053718">
    <property type="component" value="Unassembled WGS sequence"/>
</dbReference>
<dbReference type="PANTHER" id="PTHR30476">
    <property type="entry name" value="UPF0234 PROTEIN YAJQ"/>
    <property type="match status" value="1"/>
</dbReference>
<dbReference type="eggNOG" id="COG1666">
    <property type="taxonomic scope" value="Bacteria"/>
</dbReference>
<dbReference type="STRING" id="1517416.IDAT_03920"/>
<evidence type="ECO:0000313" key="5">
    <source>
        <dbReference type="Proteomes" id="UP000053718"/>
    </source>
</evidence>
<dbReference type="GO" id="GO:0000166">
    <property type="term" value="F:nucleotide binding"/>
    <property type="evidence" value="ECO:0007669"/>
    <property type="project" value="UniProtKB-UniRule"/>
</dbReference>
<proteinExistence type="inferred from homology"/>
<dbReference type="Gene3D" id="3.30.70.860">
    <property type="match status" value="1"/>
</dbReference>
<sequence>MPTFDIVSEVDRVELKNAVDNANRELTSRFDFRGVDASIELNELTVKLTSESDFQVQQLYDIFANHCAKRNLSLAGTETPENLTHSGKTFSTTITFRQGIDQPLAKQINKLIKDSKLKVQSSIQGDKVRVSGKKRDDLQQTIAMLRQSDIEQPLQFENFRD</sequence>
<dbReference type="InterPro" id="IPR036183">
    <property type="entry name" value="YajQ-like_sf"/>
</dbReference>
<evidence type="ECO:0000256" key="2">
    <source>
        <dbReference type="ARBA" id="ARBA00093450"/>
    </source>
</evidence>
<evidence type="ECO:0000256" key="1">
    <source>
        <dbReference type="ARBA" id="ARBA00022741"/>
    </source>
</evidence>
<reference evidence="4 5" key="1">
    <citation type="submission" date="2014-06" db="EMBL/GenBank/DDBJ databases">
        <title>Draft genome sequence of Idiomarina sp. MCCC 1A10513.</title>
        <authorList>
            <person name="Du J."/>
            <person name="Lai Q."/>
            <person name="Shao Z."/>
        </authorList>
    </citation>
    <scope>NUCLEOTIDE SEQUENCE [LARGE SCALE GENOMIC DNA]</scope>
    <source>
        <strain evidence="4 5">MCCC 1A10513</strain>
    </source>
</reference>
<dbReference type="Pfam" id="PF04461">
    <property type="entry name" value="YajQ"/>
    <property type="match status" value="1"/>
</dbReference>
<dbReference type="InterPro" id="IPR007551">
    <property type="entry name" value="YajQ/Smlt4090-like"/>
</dbReference>
<keyword evidence="5" id="KW-1185">Reference proteome</keyword>
<dbReference type="EMBL" id="JPIN01000002">
    <property type="protein sequence ID" value="KFZ29503.1"/>
    <property type="molecule type" value="Genomic_DNA"/>
</dbReference>
<comment type="function">
    <text evidence="3">Nucleotide-binding protein.</text>
</comment>
<dbReference type="PANTHER" id="PTHR30476:SF0">
    <property type="entry name" value="UPF0234 PROTEIN YAJQ"/>
    <property type="match status" value="1"/>
</dbReference>
<dbReference type="OrthoDB" id="9801447at2"/>
<dbReference type="Gene3D" id="3.30.70.990">
    <property type="entry name" value="YajQ-like, domain 2"/>
    <property type="match status" value="1"/>
</dbReference>
<dbReference type="AlphaFoldDB" id="A0A094L498"/>
<dbReference type="CDD" id="cd11740">
    <property type="entry name" value="YajQ_like"/>
    <property type="match status" value="1"/>
</dbReference>
<dbReference type="InterPro" id="IPR035570">
    <property type="entry name" value="UPF0234_N"/>
</dbReference>
<evidence type="ECO:0000256" key="3">
    <source>
        <dbReference type="HAMAP-Rule" id="MF_00632"/>
    </source>
</evidence>